<protein>
    <submittedName>
        <fullName evidence="1">Uncharacterized protein</fullName>
    </submittedName>
</protein>
<proteinExistence type="predicted"/>
<sequence length="180" mass="20353">MSAGPASLEEYDVGLVQMLENLTYNGVTEEADERPELDGDLDLKSIQSSLQALMECDLKHPRFVKVRKQIQVLSTKVAAVDESIVLSAQRAEMRKLLESRKQKLKKLDQEYLVKRRLRAQRIESLNQLQGESRRLICTASESLLISDSSSINAESVNEVDQDGNDNVSLPDRQLFYNRGD</sequence>
<dbReference type="Gramene" id="KMS65543">
    <property type="protein sequence ID" value="KMS65543"/>
    <property type="gene ID" value="BVRB_034900"/>
</dbReference>
<reference evidence="1 2" key="1">
    <citation type="journal article" date="2014" name="Nature">
        <title>The genome of the recently domesticated crop plant sugar beet (Beta vulgaris).</title>
        <authorList>
            <person name="Dohm J.C."/>
            <person name="Minoche A.E."/>
            <person name="Holtgrawe D."/>
            <person name="Capella-Gutierrez S."/>
            <person name="Zakrzewski F."/>
            <person name="Tafer H."/>
            <person name="Rupp O."/>
            <person name="Sorensen T.R."/>
            <person name="Stracke R."/>
            <person name="Reinhardt R."/>
            <person name="Goesmann A."/>
            <person name="Kraft T."/>
            <person name="Schulz B."/>
            <person name="Stadler P.F."/>
            <person name="Schmidt T."/>
            <person name="Gabaldon T."/>
            <person name="Lehrach H."/>
            <person name="Weisshaar B."/>
            <person name="Himmelbauer H."/>
        </authorList>
    </citation>
    <scope>NUCLEOTIDE SEQUENCE [LARGE SCALE GENOMIC DNA]</scope>
    <source>
        <tissue evidence="1">Taproot</tissue>
    </source>
</reference>
<dbReference type="EMBL" id="KQ107001">
    <property type="protein sequence ID" value="KMS65543.1"/>
    <property type="molecule type" value="Genomic_DNA"/>
</dbReference>
<organism evidence="1 2">
    <name type="scientific">Beta vulgaris subsp. vulgaris</name>
    <name type="common">Beet</name>
    <dbReference type="NCBI Taxonomy" id="3555"/>
    <lineage>
        <taxon>Eukaryota</taxon>
        <taxon>Viridiplantae</taxon>
        <taxon>Streptophyta</taxon>
        <taxon>Embryophyta</taxon>
        <taxon>Tracheophyta</taxon>
        <taxon>Spermatophyta</taxon>
        <taxon>Magnoliopsida</taxon>
        <taxon>eudicotyledons</taxon>
        <taxon>Gunneridae</taxon>
        <taxon>Pentapetalae</taxon>
        <taxon>Caryophyllales</taxon>
        <taxon>Chenopodiaceae</taxon>
        <taxon>Betoideae</taxon>
        <taxon>Beta</taxon>
    </lineage>
</organism>
<dbReference type="Proteomes" id="UP000035740">
    <property type="component" value="Unassembled WGS sequence"/>
</dbReference>
<evidence type="ECO:0000313" key="2">
    <source>
        <dbReference type="Proteomes" id="UP000035740"/>
    </source>
</evidence>
<accession>A0A0J7YQX5</accession>
<gene>
    <name evidence="1" type="ORF">BVRB_034900</name>
</gene>
<name>A0A0J7YQX5_BETVV</name>
<dbReference type="AlphaFoldDB" id="A0A0J7YQX5"/>
<evidence type="ECO:0000313" key="1">
    <source>
        <dbReference type="EMBL" id="KMS65543.1"/>
    </source>
</evidence>
<keyword evidence="2" id="KW-1185">Reference proteome</keyword>